<name>A0AAW2IE86_9NEOP</name>
<feature type="region of interest" description="Disordered" evidence="1">
    <location>
        <begin position="543"/>
        <end position="570"/>
    </location>
</feature>
<reference evidence="2" key="1">
    <citation type="journal article" date="2024" name="Gigascience">
        <title>Chromosome-level genome of the poultry shaft louse Menopon gallinae provides insight into the host-switching and adaptive evolution of parasitic lice.</title>
        <authorList>
            <person name="Xu Y."/>
            <person name="Ma L."/>
            <person name="Liu S."/>
            <person name="Liang Y."/>
            <person name="Liu Q."/>
            <person name="He Z."/>
            <person name="Tian L."/>
            <person name="Duan Y."/>
            <person name="Cai W."/>
            <person name="Li H."/>
            <person name="Song F."/>
        </authorList>
    </citation>
    <scope>NUCLEOTIDE SEQUENCE</scope>
    <source>
        <strain evidence="2">Cailab_2023a</strain>
    </source>
</reference>
<dbReference type="AlphaFoldDB" id="A0AAW2IE86"/>
<evidence type="ECO:0000256" key="1">
    <source>
        <dbReference type="SAM" id="MobiDB-lite"/>
    </source>
</evidence>
<comment type="caution">
    <text evidence="2">The sequence shown here is derived from an EMBL/GenBank/DDBJ whole genome shotgun (WGS) entry which is preliminary data.</text>
</comment>
<feature type="compositionally biased region" description="Polar residues" evidence="1">
    <location>
        <begin position="449"/>
        <end position="459"/>
    </location>
</feature>
<feature type="region of interest" description="Disordered" evidence="1">
    <location>
        <begin position="445"/>
        <end position="481"/>
    </location>
</feature>
<protein>
    <submittedName>
        <fullName evidence="2">Uncharacterized protein</fullName>
    </submittedName>
</protein>
<organism evidence="2">
    <name type="scientific">Menopon gallinae</name>
    <name type="common">poultry shaft louse</name>
    <dbReference type="NCBI Taxonomy" id="328185"/>
    <lineage>
        <taxon>Eukaryota</taxon>
        <taxon>Metazoa</taxon>
        <taxon>Ecdysozoa</taxon>
        <taxon>Arthropoda</taxon>
        <taxon>Hexapoda</taxon>
        <taxon>Insecta</taxon>
        <taxon>Pterygota</taxon>
        <taxon>Neoptera</taxon>
        <taxon>Paraneoptera</taxon>
        <taxon>Psocodea</taxon>
        <taxon>Troctomorpha</taxon>
        <taxon>Phthiraptera</taxon>
        <taxon>Amblycera</taxon>
        <taxon>Menoponidae</taxon>
        <taxon>Menopon</taxon>
    </lineage>
</organism>
<accession>A0AAW2IE86</accession>
<dbReference type="EMBL" id="JARGDH010000001">
    <property type="protein sequence ID" value="KAL0280554.1"/>
    <property type="molecule type" value="Genomic_DNA"/>
</dbReference>
<proteinExistence type="predicted"/>
<evidence type="ECO:0000313" key="2">
    <source>
        <dbReference type="EMBL" id="KAL0280554.1"/>
    </source>
</evidence>
<sequence length="581" mass="64413">MQGVQYVPMTALYSEIPAVLVPKPIGMDVMALHSTAAATVTLPPQGLLHQKYYEPTGSEDFRSIQEPVLQPVKSSVYNFRKSKIPLYTVKRPAYYNFGRKKIAVHPPYQNQKVSSISIEPSIDLSDQIQQLQSSYPSTTPAPASTYGPAKVLDHQAHVTTYLRPKGHHPHPHYHPKDYRVYSHMHKGHVHNHHIPPGYTLHKSQYHSSAKPVYPVLKPTATSYVSSFQQEPSYNYHAYSRPDTFSTNHVRFPDSELKKSLLSAYKQHQEEILSSTRFEQPSKTHADITQAFVKEPGTISNYDASIPLKIPSKKPNKFEVKEILRNADVHFIDGTANEPIEYQPQQYVQYSPYQGLDASKAAYQALALGQVTKDTGIINGYSHGISNNHIDYYDQRDAASYVHSQQLSDELSTSESVKTPVAVIKGTHSASQAAFPVKVTRVEQEKTKQKAFTPSSTSSDWIPMSGKPVVPPVSSVSSDSSKHGDKYFADLLNKRKEGSEPTRIITSNRDIGDIISGKIPGEYSPFGQSGLRSVDAGGDIITGKIPFGQDSEMDRRKGSVIDDNPGSSGTSNLVVSSMIKFS</sequence>
<gene>
    <name evidence="2" type="ORF">PYX00_001814</name>
</gene>